<dbReference type="GO" id="GO:0032259">
    <property type="term" value="P:methylation"/>
    <property type="evidence" value="ECO:0007669"/>
    <property type="project" value="UniProtKB-KW"/>
</dbReference>
<dbReference type="Pfam" id="PF08241">
    <property type="entry name" value="Methyltransf_11"/>
    <property type="match status" value="1"/>
</dbReference>
<evidence type="ECO:0000313" key="3">
    <source>
        <dbReference type="Proteomes" id="UP001432000"/>
    </source>
</evidence>
<dbReference type="PANTHER" id="PTHR43591:SF97">
    <property type="entry name" value="CLASS I SAM-DEPENDENT METHYLTRANSFERASE"/>
    <property type="match status" value="1"/>
</dbReference>
<feature type="domain" description="Methyltransferase type 11" evidence="1">
    <location>
        <begin position="28"/>
        <end position="118"/>
    </location>
</feature>
<dbReference type="RefSeq" id="WP_338888624.1">
    <property type="nucleotide sequence ID" value="NZ_CP147846.1"/>
</dbReference>
<keyword evidence="3" id="KW-1185">Reference proteome</keyword>
<dbReference type="SUPFAM" id="SSF53335">
    <property type="entry name" value="S-adenosyl-L-methionine-dependent methyltransferases"/>
    <property type="match status" value="1"/>
</dbReference>
<dbReference type="PANTHER" id="PTHR43591">
    <property type="entry name" value="METHYLTRANSFERASE"/>
    <property type="match status" value="1"/>
</dbReference>
<dbReference type="InterPro" id="IPR029063">
    <property type="entry name" value="SAM-dependent_MTases_sf"/>
</dbReference>
<dbReference type="Proteomes" id="UP001432000">
    <property type="component" value="Chromosome"/>
</dbReference>
<keyword evidence="2" id="KW-0808">Transferase</keyword>
<sequence length="206" mass="22789">MTSTRWNHNIHYHRLILDAVPAAARTALDVGTGNGLLAAELHQNIPVVTAIDADAEVLDSARQEDSGVEWVLGDVLTYPFEPESFDAVVSVATLHHFPNLAQALSRLANLTAPGGVLAAVGLARSTRPTDFIRDVVGVVEHRRHKRRFGEWVHTAPVVWPPPHSYTEVRRAASAVLPGVIWTRLAMWRYALVWNKPTAKSLTEDFR</sequence>
<dbReference type="EMBL" id="CP147846">
    <property type="protein sequence ID" value="WXG68424.1"/>
    <property type="molecule type" value="Genomic_DNA"/>
</dbReference>
<dbReference type="Gene3D" id="3.40.50.150">
    <property type="entry name" value="Vaccinia Virus protein VP39"/>
    <property type="match status" value="1"/>
</dbReference>
<accession>A0ABZ2PH10</accession>
<proteinExistence type="predicted"/>
<reference evidence="2 3" key="1">
    <citation type="submission" date="2024-03" db="EMBL/GenBank/DDBJ databases">
        <title>Natural products discovery in diverse microorganisms through a two-stage MS feature dereplication strategy.</title>
        <authorList>
            <person name="Zhang R."/>
        </authorList>
    </citation>
    <scope>NUCLEOTIDE SEQUENCE [LARGE SCALE GENOMIC DNA]</scope>
    <source>
        <strain evidence="2 3">18930</strain>
    </source>
</reference>
<gene>
    <name evidence="2" type="ORF">WDS16_25070</name>
</gene>
<dbReference type="GO" id="GO:0008168">
    <property type="term" value="F:methyltransferase activity"/>
    <property type="evidence" value="ECO:0007669"/>
    <property type="project" value="UniProtKB-KW"/>
</dbReference>
<evidence type="ECO:0000313" key="2">
    <source>
        <dbReference type="EMBL" id="WXG68424.1"/>
    </source>
</evidence>
<dbReference type="InterPro" id="IPR013216">
    <property type="entry name" value="Methyltransf_11"/>
</dbReference>
<keyword evidence="2" id="KW-0489">Methyltransferase</keyword>
<organism evidence="2 3">
    <name type="scientific">Rhodococcus sovatensis</name>
    <dbReference type="NCBI Taxonomy" id="1805840"/>
    <lineage>
        <taxon>Bacteria</taxon>
        <taxon>Bacillati</taxon>
        <taxon>Actinomycetota</taxon>
        <taxon>Actinomycetes</taxon>
        <taxon>Mycobacteriales</taxon>
        <taxon>Nocardiaceae</taxon>
        <taxon>Rhodococcus</taxon>
    </lineage>
</organism>
<protein>
    <submittedName>
        <fullName evidence="2">Class I SAM-dependent methyltransferase</fullName>
    </submittedName>
</protein>
<dbReference type="CDD" id="cd02440">
    <property type="entry name" value="AdoMet_MTases"/>
    <property type="match status" value="1"/>
</dbReference>
<name>A0ABZ2PH10_9NOCA</name>
<evidence type="ECO:0000259" key="1">
    <source>
        <dbReference type="Pfam" id="PF08241"/>
    </source>
</evidence>